<dbReference type="Pfam" id="PF04296">
    <property type="entry name" value="YlxR"/>
    <property type="match status" value="1"/>
</dbReference>
<name>A0AAE3DFU8_9FIRM</name>
<dbReference type="SUPFAM" id="SSF64376">
    <property type="entry name" value="YlxR-like"/>
    <property type="match status" value="1"/>
</dbReference>
<dbReference type="CDD" id="cd00279">
    <property type="entry name" value="YlxR"/>
    <property type="match status" value="1"/>
</dbReference>
<dbReference type="PANTHER" id="PTHR34215">
    <property type="entry name" value="BLL0784 PROTEIN"/>
    <property type="match status" value="1"/>
</dbReference>
<dbReference type="Gene3D" id="3.30.1230.10">
    <property type="entry name" value="YlxR-like"/>
    <property type="match status" value="1"/>
</dbReference>
<evidence type="ECO:0000259" key="1">
    <source>
        <dbReference type="Pfam" id="PF04296"/>
    </source>
</evidence>
<protein>
    <submittedName>
        <fullName evidence="2">YlxR family protein</fullName>
    </submittedName>
</protein>
<gene>
    <name evidence="2" type="ORF">LKD37_10890</name>
</gene>
<dbReference type="InterPro" id="IPR037465">
    <property type="entry name" value="YlxR"/>
</dbReference>
<accession>A0AAE3DFU8</accession>
<keyword evidence="3" id="KW-1185">Reference proteome</keyword>
<dbReference type="NCBIfam" id="NF047356">
    <property type="entry name" value="RNA_bind_RnpM"/>
    <property type="match status" value="1"/>
</dbReference>
<proteinExistence type="predicted"/>
<dbReference type="PANTHER" id="PTHR34215:SF1">
    <property type="entry name" value="YLXR DOMAIN-CONTAINING PROTEIN"/>
    <property type="match status" value="1"/>
</dbReference>
<dbReference type="Proteomes" id="UP001199319">
    <property type="component" value="Unassembled WGS sequence"/>
</dbReference>
<dbReference type="InterPro" id="IPR007393">
    <property type="entry name" value="YlxR_dom"/>
</dbReference>
<dbReference type="RefSeq" id="WP_302929244.1">
    <property type="nucleotide sequence ID" value="NZ_JAJEPW010000033.1"/>
</dbReference>
<dbReference type="InterPro" id="IPR035931">
    <property type="entry name" value="YlxR-like_sf"/>
</dbReference>
<reference evidence="2" key="1">
    <citation type="submission" date="2021-10" db="EMBL/GenBank/DDBJ databases">
        <title>Anaerobic single-cell dispensing facilitates the cultivation of human gut bacteria.</title>
        <authorList>
            <person name="Afrizal A."/>
        </authorList>
    </citation>
    <scope>NUCLEOTIDE SEQUENCE</scope>
    <source>
        <strain evidence="2">CLA-AA-H272</strain>
    </source>
</reference>
<feature type="domain" description="YlxR" evidence="1">
    <location>
        <begin position="10"/>
        <end position="84"/>
    </location>
</feature>
<evidence type="ECO:0000313" key="3">
    <source>
        <dbReference type="Proteomes" id="UP001199319"/>
    </source>
</evidence>
<comment type="caution">
    <text evidence="2">The sequence shown here is derived from an EMBL/GenBank/DDBJ whole genome shotgun (WGS) entry which is preliminary data.</text>
</comment>
<sequence length="90" mass="10389">MQKPRKIPQRMCVGCREKRDKKDLLRVVRTPEGQLVLDATGKKSGRGAYVCRDPQCLKKARKSRALDRMLEVSIPDEVYEALERQMETEA</sequence>
<dbReference type="AlphaFoldDB" id="A0AAE3DFU8"/>
<organism evidence="2 3">
    <name type="scientific">Brotocaccenecus cirricatena</name>
    <dbReference type="NCBI Taxonomy" id="3064195"/>
    <lineage>
        <taxon>Bacteria</taxon>
        <taxon>Bacillati</taxon>
        <taxon>Bacillota</taxon>
        <taxon>Clostridia</taxon>
        <taxon>Eubacteriales</taxon>
        <taxon>Oscillospiraceae</taxon>
        <taxon>Brotocaccenecus</taxon>
    </lineage>
</organism>
<dbReference type="EMBL" id="JAJEPW010000033">
    <property type="protein sequence ID" value="MCC2130011.1"/>
    <property type="molecule type" value="Genomic_DNA"/>
</dbReference>
<evidence type="ECO:0000313" key="2">
    <source>
        <dbReference type="EMBL" id="MCC2130011.1"/>
    </source>
</evidence>